<dbReference type="OrthoDB" id="60984at2759"/>
<dbReference type="GO" id="GO:0006006">
    <property type="term" value="P:glucose metabolic process"/>
    <property type="evidence" value="ECO:0007669"/>
    <property type="project" value="UniProtKB-KW"/>
</dbReference>
<dbReference type="InterPro" id="IPR001282">
    <property type="entry name" value="G6P_DH"/>
</dbReference>
<feature type="domain" description="Glucose-6-phosphate dehydrogenase NAD-binding" evidence="11">
    <location>
        <begin position="309"/>
        <end position="469"/>
    </location>
</feature>
<proteinExistence type="inferred from homology"/>
<organism evidence="13">
    <name type="scientific">Medioppia subpectinata</name>
    <dbReference type="NCBI Taxonomy" id="1979941"/>
    <lineage>
        <taxon>Eukaryota</taxon>
        <taxon>Metazoa</taxon>
        <taxon>Ecdysozoa</taxon>
        <taxon>Arthropoda</taxon>
        <taxon>Chelicerata</taxon>
        <taxon>Arachnida</taxon>
        <taxon>Acari</taxon>
        <taxon>Acariformes</taxon>
        <taxon>Sarcoptiformes</taxon>
        <taxon>Oribatida</taxon>
        <taxon>Brachypylina</taxon>
        <taxon>Oppioidea</taxon>
        <taxon>Oppiidae</taxon>
        <taxon>Medioppia</taxon>
    </lineage>
</organism>
<dbReference type="GO" id="GO:0009051">
    <property type="term" value="P:pentose-phosphate shunt, oxidative branch"/>
    <property type="evidence" value="ECO:0007669"/>
    <property type="project" value="TreeGrafter"/>
</dbReference>
<evidence type="ECO:0000313" key="14">
    <source>
        <dbReference type="Proteomes" id="UP000759131"/>
    </source>
</evidence>
<dbReference type="Proteomes" id="UP000759131">
    <property type="component" value="Unassembled WGS sequence"/>
</dbReference>
<dbReference type="GO" id="GO:0004345">
    <property type="term" value="F:glucose-6-phosphate dehydrogenase activity"/>
    <property type="evidence" value="ECO:0007669"/>
    <property type="project" value="UniProtKB-EC"/>
</dbReference>
<accession>A0A7R9L6Q8</accession>
<evidence type="ECO:0000256" key="5">
    <source>
        <dbReference type="ARBA" id="ARBA00020444"/>
    </source>
</evidence>
<dbReference type="AlphaFoldDB" id="A0A7R9L6Q8"/>
<dbReference type="UniPathway" id="UPA00115"/>
<dbReference type="Gene3D" id="3.40.50.720">
    <property type="entry name" value="NAD(P)-binding Rossmann-like Domain"/>
    <property type="match status" value="1"/>
</dbReference>
<dbReference type="SUPFAM" id="SSF55347">
    <property type="entry name" value="Glyceraldehyde-3-phosphate dehydrogenase-like, C-terminal domain"/>
    <property type="match status" value="2"/>
</dbReference>
<evidence type="ECO:0000256" key="2">
    <source>
        <dbReference type="ARBA" id="ARBA00004937"/>
    </source>
</evidence>
<evidence type="ECO:0000256" key="1">
    <source>
        <dbReference type="ARBA" id="ARBA00002914"/>
    </source>
</evidence>
<dbReference type="SUPFAM" id="SSF51735">
    <property type="entry name" value="NAD(P)-binding Rossmann-fold domains"/>
    <property type="match status" value="1"/>
</dbReference>
<dbReference type="PROSITE" id="PS00069">
    <property type="entry name" value="G6P_DEHYDROGENASE"/>
    <property type="match status" value="2"/>
</dbReference>
<comment type="similarity">
    <text evidence="3">Belongs to the glucose-6-phosphate dehydrogenase family.</text>
</comment>
<dbReference type="EMBL" id="CAJPIZ010017587">
    <property type="protein sequence ID" value="CAG2116165.1"/>
    <property type="molecule type" value="Genomic_DNA"/>
</dbReference>
<dbReference type="PRINTS" id="PR00079">
    <property type="entry name" value="G6PDHDRGNASE"/>
</dbReference>
<evidence type="ECO:0000259" key="11">
    <source>
        <dbReference type="Pfam" id="PF00479"/>
    </source>
</evidence>
<sequence length="492" mass="56718">TEKEIYRIDHYLGKEMVQNILALRFGNRQLEPTWNNEHIANVEVLFKEPFGTMGRGVYFDEYGMIRDVVQNHLLQVLALIAMERPEANDAEKIRDEKLYLLKHMKDLAMEDIVLGQYVGNPKGVGDATKGYTEDDTVKDKNSTTATYSLVTLHIDNDRWRGVPFFIRSGKATDESRVEVRVQYKPLAEDLFNGQAKRDMTIIRIQPNEAVYQRLNIKRPGMSNELIETELDLTYATRFHNAYLPDAYERLLLDVFNGEQANFVRTDELSEAWRVFTPALHTIEKEKKMPVKYVFGAQSFKEADDLEANTLYKEGLLPKNFQIAGFAHSKSSVEAIRKLVDPYVVNTLKNEHEKQLYEQFWKIVTYNSGDSQADKDYAPVVDIISKFEVGKTKGHRLVYFALPPSLFAKTALAVKHTIYSKTGWTRLVIEKPFGRDSESSKELSDALAPIFTEKEIYRIDHYLGKEMVQNILALRFGNRQLEPTWNNEHIANV</sequence>
<dbReference type="Pfam" id="PF00479">
    <property type="entry name" value="G6PD_N"/>
    <property type="match status" value="2"/>
</dbReference>
<dbReference type="GO" id="GO:0005829">
    <property type="term" value="C:cytosol"/>
    <property type="evidence" value="ECO:0007669"/>
    <property type="project" value="TreeGrafter"/>
</dbReference>
<dbReference type="InterPro" id="IPR019796">
    <property type="entry name" value="G6P_DH_AS"/>
</dbReference>
<gene>
    <name evidence="13" type="ORF">OSB1V03_LOCUS16126</name>
</gene>
<dbReference type="GO" id="GO:0050661">
    <property type="term" value="F:NADP binding"/>
    <property type="evidence" value="ECO:0007669"/>
    <property type="project" value="InterPro"/>
</dbReference>
<protein>
    <recommendedName>
        <fullName evidence="5">Glucose-6-phosphate 1-dehydrogenase</fullName>
        <ecNumber evidence="4">1.1.1.49</ecNumber>
    </recommendedName>
</protein>
<keyword evidence="6" id="KW-0313">Glucose metabolism</keyword>
<dbReference type="Pfam" id="PF02781">
    <property type="entry name" value="G6PD_C"/>
    <property type="match status" value="1"/>
</dbReference>
<keyword evidence="8" id="KW-0560">Oxidoreductase</keyword>
<comment type="pathway">
    <text evidence="2">Carbohydrate degradation; pentose phosphate pathway; D-ribulose 5-phosphate from D-glucose 6-phosphate (oxidative stage): step 1/3.</text>
</comment>
<name>A0A7R9L6Q8_9ACAR</name>
<dbReference type="EC" id="1.1.1.49" evidence="4"/>
<evidence type="ECO:0000256" key="10">
    <source>
        <dbReference type="ARBA" id="ARBA00047696"/>
    </source>
</evidence>
<keyword evidence="7" id="KW-0521">NADP</keyword>
<feature type="domain" description="Glucose-6-phosphate dehydrogenase NAD-binding" evidence="11">
    <location>
        <begin position="2"/>
        <end position="19"/>
    </location>
</feature>
<evidence type="ECO:0000256" key="6">
    <source>
        <dbReference type="ARBA" id="ARBA00022526"/>
    </source>
</evidence>
<dbReference type="InterPro" id="IPR022675">
    <property type="entry name" value="G6P_DH_C"/>
</dbReference>
<dbReference type="PANTHER" id="PTHR23429">
    <property type="entry name" value="GLUCOSE-6-PHOSPHATE 1-DEHYDROGENASE G6PD"/>
    <property type="match status" value="1"/>
</dbReference>
<evidence type="ECO:0000256" key="9">
    <source>
        <dbReference type="ARBA" id="ARBA00023277"/>
    </source>
</evidence>
<evidence type="ECO:0000313" key="13">
    <source>
        <dbReference type="EMBL" id="CAD7635735.1"/>
    </source>
</evidence>
<keyword evidence="14" id="KW-1185">Reference proteome</keyword>
<evidence type="ECO:0000259" key="12">
    <source>
        <dbReference type="Pfam" id="PF02781"/>
    </source>
</evidence>
<feature type="domain" description="Glucose-6-phosphate dehydrogenase C-terminal" evidence="12">
    <location>
        <begin position="21"/>
        <end position="308"/>
    </location>
</feature>
<dbReference type="InterPro" id="IPR022674">
    <property type="entry name" value="G6P_DH_NAD-bd"/>
</dbReference>
<dbReference type="PANTHER" id="PTHR23429:SF0">
    <property type="entry name" value="GLUCOSE-6-PHOSPHATE 1-DEHYDROGENASE"/>
    <property type="match status" value="1"/>
</dbReference>
<evidence type="ECO:0000256" key="4">
    <source>
        <dbReference type="ARBA" id="ARBA00013019"/>
    </source>
</evidence>
<feature type="non-terminal residue" evidence="13">
    <location>
        <position position="492"/>
    </location>
</feature>
<dbReference type="EMBL" id="OC872162">
    <property type="protein sequence ID" value="CAD7635735.1"/>
    <property type="molecule type" value="Genomic_DNA"/>
</dbReference>
<evidence type="ECO:0000256" key="7">
    <source>
        <dbReference type="ARBA" id="ARBA00022857"/>
    </source>
</evidence>
<feature type="non-terminal residue" evidence="13">
    <location>
        <position position="1"/>
    </location>
</feature>
<keyword evidence="9" id="KW-0119">Carbohydrate metabolism</keyword>
<dbReference type="Gene3D" id="3.30.360.10">
    <property type="entry name" value="Dihydrodipicolinate Reductase, domain 2"/>
    <property type="match status" value="2"/>
</dbReference>
<comment type="catalytic activity">
    <reaction evidence="10">
        <text>D-glucose 6-phosphate + NADP(+) = 6-phospho-D-glucono-1,5-lactone + NADPH + H(+)</text>
        <dbReference type="Rhea" id="RHEA:15841"/>
        <dbReference type="ChEBI" id="CHEBI:15378"/>
        <dbReference type="ChEBI" id="CHEBI:57783"/>
        <dbReference type="ChEBI" id="CHEBI:57955"/>
        <dbReference type="ChEBI" id="CHEBI:58349"/>
        <dbReference type="ChEBI" id="CHEBI:61548"/>
        <dbReference type="EC" id="1.1.1.49"/>
    </reaction>
    <physiologicalReaction direction="left-to-right" evidence="10">
        <dbReference type="Rhea" id="RHEA:15842"/>
    </physiologicalReaction>
</comment>
<dbReference type="InterPro" id="IPR036291">
    <property type="entry name" value="NAD(P)-bd_dom_sf"/>
</dbReference>
<evidence type="ECO:0000256" key="3">
    <source>
        <dbReference type="ARBA" id="ARBA00009975"/>
    </source>
</evidence>
<reference evidence="13" key="1">
    <citation type="submission" date="2020-11" db="EMBL/GenBank/DDBJ databases">
        <authorList>
            <person name="Tran Van P."/>
        </authorList>
    </citation>
    <scope>NUCLEOTIDE SEQUENCE</scope>
</reference>
<comment type="function">
    <text evidence="1">Cytosolic glucose-6-phosphate dehydrogenase that catalyzes the first and rate-limiting step of the oxidative branch within the pentose phosphate pathway/shunt, an alternative route to glycolysis for the dissimilation of carbohydrates and a major source of reducing power and metabolic intermediates for fatty acid and nucleic acid biosynthetic processes.</text>
</comment>
<evidence type="ECO:0000256" key="8">
    <source>
        <dbReference type="ARBA" id="ARBA00023002"/>
    </source>
</evidence>